<name>A0A0S4FN14_METFO</name>
<organism evidence="1 2">
    <name type="scientific">Methanobacterium formicicum</name>
    <dbReference type="NCBI Taxonomy" id="2162"/>
    <lineage>
        <taxon>Archaea</taxon>
        <taxon>Methanobacteriati</taxon>
        <taxon>Methanobacteriota</taxon>
        <taxon>Methanomada group</taxon>
        <taxon>Methanobacteria</taxon>
        <taxon>Methanobacteriales</taxon>
        <taxon>Methanobacteriaceae</taxon>
        <taxon>Methanobacterium</taxon>
    </lineage>
</organism>
<dbReference type="EMBL" id="LN734822">
    <property type="protein sequence ID" value="CEL24394.1"/>
    <property type="molecule type" value="Genomic_DNA"/>
</dbReference>
<gene>
    <name evidence="1" type="ORF">MB9_0751</name>
</gene>
<accession>A0A0S4FN14</accession>
<reference evidence="1" key="1">
    <citation type="submission" date="2014-09" db="EMBL/GenBank/DDBJ databases">
        <authorList>
            <person name="Wibberg D."/>
        </authorList>
    </citation>
    <scope>NUCLEOTIDE SEQUENCE [LARGE SCALE GENOMIC DNA]</scope>
    <source>
        <strain evidence="1">Mb9</strain>
    </source>
</reference>
<proteinExistence type="predicted"/>
<evidence type="ECO:0000313" key="2">
    <source>
        <dbReference type="Proteomes" id="UP000062768"/>
    </source>
</evidence>
<protein>
    <submittedName>
        <fullName evidence="1">Uncharacterized protein</fullName>
    </submittedName>
</protein>
<sequence length="39" mass="4565">MKVYGFYRATSHMLRKFFNTQLINVGMVKKSGNIGWVEI</sequence>
<keyword evidence="2" id="KW-1185">Reference proteome</keyword>
<dbReference type="Proteomes" id="UP000062768">
    <property type="component" value="Chromosome I"/>
</dbReference>
<dbReference type="PATRIC" id="fig|2162.10.peg.781"/>
<evidence type="ECO:0000313" key="1">
    <source>
        <dbReference type="EMBL" id="CEL24394.1"/>
    </source>
</evidence>
<dbReference type="AlphaFoldDB" id="A0A0S4FN14"/>